<sequence>MTFMADWLLDASLGQIDGIDGISDGDQHVRELLAQISCHAVLHLVEQMLLQATEL</sequence>
<dbReference type="AlphaFoldDB" id="A0A0P9LP63"/>
<proteinExistence type="predicted"/>
<evidence type="ECO:0000313" key="2">
    <source>
        <dbReference type="Proteomes" id="UP000050564"/>
    </source>
</evidence>
<name>A0A0P9LP63_PSECA</name>
<accession>A0A0P9LP63</accession>
<evidence type="ECO:0000313" key="1">
    <source>
        <dbReference type="EMBL" id="KPW79915.1"/>
    </source>
</evidence>
<gene>
    <name evidence="1" type="ORF">ALO81_200093</name>
</gene>
<dbReference type="Proteomes" id="UP000050564">
    <property type="component" value="Unassembled WGS sequence"/>
</dbReference>
<reference evidence="1 2" key="1">
    <citation type="submission" date="2015-09" db="EMBL/GenBank/DDBJ databases">
        <title>Genome announcement of multiple Pseudomonas syringae strains.</title>
        <authorList>
            <person name="Thakur S."/>
            <person name="Wang P.W."/>
            <person name="Gong Y."/>
            <person name="Weir B.S."/>
            <person name="Guttman D.S."/>
        </authorList>
    </citation>
    <scope>NUCLEOTIDE SEQUENCE [LARGE SCALE GENOMIC DNA]</scope>
    <source>
        <strain evidence="1 2">ICMP2823</strain>
    </source>
</reference>
<organism evidence="1 2">
    <name type="scientific">Pseudomonas cannabina</name>
    <dbReference type="NCBI Taxonomy" id="86840"/>
    <lineage>
        <taxon>Bacteria</taxon>
        <taxon>Pseudomonadati</taxon>
        <taxon>Pseudomonadota</taxon>
        <taxon>Gammaproteobacteria</taxon>
        <taxon>Pseudomonadales</taxon>
        <taxon>Pseudomonadaceae</taxon>
        <taxon>Pseudomonas</taxon>
    </lineage>
</organism>
<dbReference type="EMBL" id="LJPX01000089">
    <property type="protein sequence ID" value="KPW79915.1"/>
    <property type="molecule type" value="Genomic_DNA"/>
</dbReference>
<protein>
    <submittedName>
        <fullName evidence="1">Uncharacterized protein</fullName>
    </submittedName>
</protein>
<comment type="caution">
    <text evidence="1">The sequence shown here is derived from an EMBL/GenBank/DDBJ whole genome shotgun (WGS) entry which is preliminary data.</text>
</comment>